<reference evidence="2" key="1">
    <citation type="submission" date="2020-02" db="EMBL/GenBank/DDBJ databases">
        <authorList>
            <person name="Meier V. D."/>
        </authorList>
    </citation>
    <scope>NUCLEOTIDE SEQUENCE</scope>
    <source>
        <strain evidence="2">AVDCRST_MAG18</strain>
    </source>
</reference>
<evidence type="ECO:0000256" key="1">
    <source>
        <dbReference type="SAM" id="MobiDB-lite"/>
    </source>
</evidence>
<accession>A0A6J4VVS0</accession>
<proteinExistence type="predicted"/>
<dbReference type="EMBL" id="CADCWN010000312">
    <property type="protein sequence ID" value="CAA9586360.1"/>
    <property type="molecule type" value="Genomic_DNA"/>
</dbReference>
<protein>
    <submittedName>
        <fullName evidence="2">Uncharacterized protein</fullName>
    </submittedName>
</protein>
<feature type="region of interest" description="Disordered" evidence="1">
    <location>
        <begin position="1"/>
        <end position="39"/>
    </location>
</feature>
<sequence length="73" mass="7895">MLLLHGDGAGYPVSPLAPECRGARDHPPNLDPTGNRTPRCSHTAIVRRRSSGALRRRVVLDYTDISGGARMTT</sequence>
<gene>
    <name evidence="2" type="ORF">AVDCRST_MAG18-3908</name>
</gene>
<dbReference type="AlphaFoldDB" id="A0A6J4VVS0"/>
<name>A0A6J4VVS0_9BACT</name>
<organism evidence="2">
    <name type="scientific">uncultured Thermomicrobiales bacterium</name>
    <dbReference type="NCBI Taxonomy" id="1645740"/>
    <lineage>
        <taxon>Bacteria</taxon>
        <taxon>Pseudomonadati</taxon>
        <taxon>Thermomicrobiota</taxon>
        <taxon>Thermomicrobia</taxon>
        <taxon>Thermomicrobiales</taxon>
        <taxon>environmental samples</taxon>
    </lineage>
</organism>
<evidence type="ECO:0000313" key="2">
    <source>
        <dbReference type="EMBL" id="CAA9586360.1"/>
    </source>
</evidence>